<dbReference type="Pfam" id="PF02381">
    <property type="entry name" value="MraZ"/>
    <property type="match status" value="2"/>
</dbReference>
<feature type="domain" description="SpoVT-AbrB" evidence="8">
    <location>
        <begin position="76"/>
        <end position="119"/>
    </location>
</feature>
<keyword evidence="6 7" id="KW-0804">Transcription</keyword>
<evidence type="ECO:0000256" key="5">
    <source>
        <dbReference type="ARBA" id="ARBA00023125"/>
    </source>
</evidence>
<reference evidence="10" key="1">
    <citation type="submission" date="2016-12" db="EMBL/GenBank/DDBJ databases">
        <title>Draft Genome Sequences od Carboxydothermus pertinax and islandicus, Hydrogenogenic Carboxydotrophic Bacteria.</title>
        <authorList>
            <person name="Fukuyama Y."/>
            <person name="Ohmae K."/>
            <person name="Yoneda Y."/>
            <person name="Yoshida T."/>
            <person name="Sako Y."/>
        </authorList>
    </citation>
    <scope>NUCLEOTIDE SEQUENCE [LARGE SCALE GENOMIC DNA]</scope>
    <source>
        <strain evidence="10">Ug1</strain>
    </source>
</reference>
<dbReference type="Gene3D" id="3.40.1550.20">
    <property type="entry name" value="Transcriptional regulator MraZ domain"/>
    <property type="match status" value="1"/>
</dbReference>
<dbReference type="GO" id="GO:0009295">
    <property type="term" value="C:nucleoid"/>
    <property type="evidence" value="ECO:0007669"/>
    <property type="project" value="UniProtKB-SubCell"/>
</dbReference>
<dbReference type="InterPro" id="IPR035642">
    <property type="entry name" value="MraZ_N"/>
</dbReference>
<dbReference type="EMBL" id="BDJK01000006">
    <property type="protein sequence ID" value="GAV21766.1"/>
    <property type="molecule type" value="Genomic_DNA"/>
</dbReference>
<dbReference type="NCBIfam" id="TIGR00242">
    <property type="entry name" value="division/cell wall cluster transcriptional repressor MraZ"/>
    <property type="match status" value="1"/>
</dbReference>
<dbReference type="SUPFAM" id="SSF89447">
    <property type="entry name" value="AbrB/MazE/MraZ-like"/>
    <property type="match status" value="1"/>
</dbReference>
<dbReference type="CDD" id="cd16321">
    <property type="entry name" value="MraZ_C"/>
    <property type="match status" value="1"/>
</dbReference>
<dbReference type="AlphaFoldDB" id="A0A1L8CS67"/>
<keyword evidence="10" id="KW-1185">Reference proteome</keyword>
<dbReference type="OrthoDB" id="9807753at2"/>
<evidence type="ECO:0000313" key="10">
    <source>
        <dbReference type="Proteomes" id="UP000187485"/>
    </source>
</evidence>
<gene>
    <name evidence="7" type="primary">mraZ</name>
    <name evidence="9" type="ORF">cpu_02760</name>
</gene>
<evidence type="ECO:0000256" key="7">
    <source>
        <dbReference type="HAMAP-Rule" id="MF_01008"/>
    </source>
</evidence>
<dbReference type="CDD" id="cd16320">
    <property type="entry name" value="MraZ_N"/>
    <property type="match status" value="1"/>
</dbReference>
<name>A0A1L8CS67_9THEO</name>
<dbReference type="InterPro" id="IPR037914">
    <property type="entry name" value="SpoVT-AbrB_sf"/>
</dbReference>
<evidence type="ECO:0000259" key="8">
    <source>
        <dbReference type="PROSITE" id="PS51740"/>
    </source>
</evidence>
<organism evidence="9 10">
    <name type="scientific">Carboxydothermus pertinax</name>
    <dbReference type="NCBI Taxonomy" id="870242"/>
    <lineage>
        <taxon>Bacteria</taxon>
        <taxon>Bacillati</taxon>
        <taxon>Bacillota</taxon>
        <taxon>Clostridia</taxon>
        <taxon>Thermoanaerobacterales</taxon>
        <taxon>Thermoanaerobacteraceae</taxon>
        <taxon>Carboxydothermus</taxon>
    </lineage>
</organism>
<accession>A0A1L8CS67</accession>
<keyword evidence="5 7" id="KW-0238">DNA-binding</keyword>
<evidence type="ECO:0000313" key="9">
    <source>
        <dbReference type="EMBL" id="GAV21766.1"/>
    </source>
</evidence>
<keyword evidence="3" id="KW-0677">Repeat</keyword>
<dbReference type="GO" id="GO:0003700">
    <property type="term" value="F:DNA-binding transcription factor activity"/>
    <property type="evidence" value="ECO:0007669"/>
    <property type="project" value="UniProtKB-UniRule"/>
</dbReference>
<feature type="domain" description="SpoVT-AbrB" evidence="8">
    <location>
        <begin position="5"/>
        <end position="47"/>
    </location>
</feature>
<dbReference type="PANTHER" id="PTHR34701">
    <property type="entry name" value="TRANSCRIPTIONAL REGULATOR MRAZ"/>
    <property type="match status" value="1"/>
</dbReference>
<keyword evidence="2 7" id="KW-0963">Cytoplasm</keyword>
<dbReference type="InterPro" id="IPR003444">
    <property type="entry name" value="MraZ"/>
</dbReference>
<dbReference type="HAMAP" id="MF_01008">
    <property type="entry name" value="MraZ"/>
    <property type="match status" value="1"/>
</dbReference>
<comment type="subcellular location">
    <subcellularLocation>
        <location evidence="7">Cytoplasm</location>
        <location evidence="7">Nucleoid</location>
    </subcellularLocation>
</comment>
<comment type="similarity">
    <text evidence="7">Belongs to the MraZ family.</text>
</comment>
<dbReference type="PROSITE" id="PS51740">
    <property type="entry name" value="SPOVT_ABRB"/>
    <property type="match status" value="2"/>
</dbReference>
<evidence type="ECO:0000256" key="4">
    <source>
        <dbReference type="ARBA" id="ARBA00023015"/>
    </source>
</evidence>
<evidence type="ECO:0000256" key="6">
    <source>
        <dbReference type="ARBA" id="ARBA00023163"/>
    </source>
</evidence>
<dbReference type="FunFam" id="3.40.1550.20:FF:000002">
    <property type="entry name" value="Transcriptional regulator MraZ"/>
    <property type="match status" value="1"/>
</dbReference>
<sequence length="143" mass="16601">MFMGEYSHTVDAKGRVFIPARFREELGERFIVTKGLDHCLFVFPQKEWKLIEEKIKALPFTNQDARAFVRLFFAGAAECEQDKQGRVLLPNHLREYAKIDKEVVIVGVGTRVEIWSQELWINYCNGAQAAYEEIAEKMVNFLI</sequence>
<dbReference type="GO" id="GO:0000976">
    <property type="term" value="F:transcription cis-regulatory region binding"/>
    <property type="evidence" value="ECO:0007669"/>
    <property type="project" value="TreeGrafter"/>
</dbReference>
<evidence type="ECO:0000256" key="3">
    <source>
        <dbReference type="ARBA" id="ARBA00022737"/>
    </source>
</evidence>
<dbReference type="InterPro" id="IPR038619">
    <property type="entry name" value="MraZ_sf"/>
</dbReference>
<dbReference type="GO" id="GO:0005737">
    <property type="term" value="C:cytoplasm"/>
    <property type="evidence" value="ECO:0007669"/>
    <property type="project" value="UniProtKB-UniRule"/>
</dbReference>
<dbReference type="STRING" id="870242.cpu_02760"/>
<dbReference type="InterPro" id="IPR035644">
    <property type="entry name" value="MraZ_C"/>
</dbReference>
<proteinExistence type="inferred from homology"/>
<keyword evidence="4 7" id="KW-0805">Transcription regulation</keyword>
<evidence type="ECO:0000256" key="2">
    <source>
        <dbReference type="ARBA" id="ARBA00022490"/>
    </source>
</evidence>
<protein>
    <recommendedName>
        <fullName evidence="1 7">Transcriptional regulator MraZ</fullName>
    </recommendedName>
</protein>
<evidence type="ECO:0000256" key="1">
    <source>
        <dbReference type="ARBA" id="ARBA00013860"/>
    </source>
</evidence>
<dbReference type="GO" id="GO:2000143">
    <property type="term" value="P:negative regulation of DNA-templated transcription initiation"/>
    <property type="evidence" value="ECO:0007669"/>
    <property type="project" value="TreeGrafter"/>
</dbReference>
<dbReference type="Proteomes" id="UP000187485">
    <property type="component" value="Unassembled WGS sequence"/>
</dbReference>
<dbReference type="RefSeq" id="WP_075858220.1">
    <property type="nucleotide sequence ID" value="NZ_BDJK01000006.1"/>
</dbReference>
<comment type="subunit">
    <text evidence="7">Forms oligomers.</text>
</comment>
<comment type="caution">
    <text evidence="9">The sequence shown here is derived from an EMBL/GenBank/DDBJ whole genome shotgun (WGS) entry which is preliminary data.</text>
</comment>
<dbReference type="PANTHER" id="PTHR34701:SF1">
    <property type="entry name" value="TRANSCRIPTIONAL REGULATOR MRAZ"/>
    <property type="match status" value="1"/>
</dbReference>
<dbReference type="InterPro" id="IPR007159">
    <property type="entry name" value="SpoVT-AbrB_dom"/>
</dbReference>
<dbReference type="InterPro" id="IPR020603">
    <property type="entry name" value="MraZ_dom"/>
</dbReference>